<evidence type="ECO:0000313" key="3">
    <source>
        <dbReference type="EMBL" id="MCZ4548477.1"/>
    </source>
</evidence>
<gene>
    <name evidence="3" type="ORF">O4213_00685</name>
</gene>
<feature type="domain" description="AB hydrolase-1" evidence="2">
    <location>
        <begin position="24"/>
        <end position="125"/>
    </location>
</feature>
<evidence type="ECO:0000313" key="4">
    <source>
        <dbReference type="Proteomes" id="UP001067235"/>
    </source>
</evidence>
<dbReference type="Proteomes" id="UP001067235">
    <property type="component" value="Unassembled WGS sequence"/>
</dbReference>
<dbReference type="InterPro" id="IPR029058">
    <property type="entry name" value="AB_hydrolase_fold"/>
</dbReference>
<sequence>MSEHLVDIPGGLRLNVQIVGDGDPVLLIHGWSLSSEVWDRQIRVLAESNRRVLAMDMRGHGKSDAPLDGYGIEQLSRDAFAVLDAFDVERADLVGWSLGGMVALRMASMSPDRVSSVVLVASNGVSASRTESFPFGMPADVPLPRIINGEKGDRINSRRSAVADPFKSPPAPEVLDWLHRISLQTPSWAGIAAMHTLLCTDQVHVLNGLATTVSQIIGVADPALSVRGARWLSAEIGSQLTELDCGHYPMLEMADQFDDALLRALGATGSAR</sequence>
<dbReference type="RefSeq" id="WP_301568924.1">
    <property type="nucleotide sequence ID" value="NZ_JAPWIE010000001.1"/>
</dbReference>
<protein>
    <submittedName>
        <fullName evidence="3">Alpha/beta hydrolase</fullName>
    </submittedName>
</protein>
<dbReference type="InterPro" id="IPR000639">
    <property type="entry name" value="Epox_hydrolase-like"/>
</dbReference>
<dbReference type="PANTHER" id="PTHR43798:SF31">
    <property type="entry name" value="AB HYDROLASE SUPERFAMILY PROTEIN YCLE"/>
    <property type="match status" value="1"/>
</dbReference>
<dbReference type="PANTHER" id="PTHR43798">
    <property type="entry name" value="MONOACYLGLYCEROL LIPASE"/>
    <property type="match status" value="1"/>
</dbReference>
<dbReference type="PRINTS" id="PR00111">
    <property type="entry name" value="ABHYDROLASE"/>
</dbReference>
<dbReference type="PRINTS" id="PR00412">
    <property type="entry name" value="EPOXHYDRLASE"/>
</dbReference>
<dbReference type="Pfam" id="PF00561">
    <property type="entry name" value="Abhydrolase_1"/>
    <property type="match status" value="1"/>
</dbReference>
<organism evidence="3 4">
    <name type="scientific">Gordonia rubripertincta</name>
    <name type="common">Rhodococcus corallinus</name>
    <dbReference type="NCBI Taxonomy" id="36822"/>
    <lineage>
        <taxon>Bacteria</taxon>
        <taxon>Bacillati</taxon>
        <taxon>Actinomycetota</taxon>
        <taxon>Actinomycetes</taxon>
        <taxon>Mycobacteriales</taxon>
        <taxon>Gordoniaceae</taxon>
        <taxon>Gordonia</taxon>
    </lineage>
</organism>
<dbReference type="EMBL" id="JAPWIE010000001">
    <property type="protein sequence ID" value="MCZ4548477.1"/>
    <property type="molecule type" value="Genomic_DNA"/>
</dbReference>
<dbReference type="InterPro" id="IPR000073">
    <property type="entry name" value="AB_hydrolase_1"/>
</dbReference>
<accession>A0ABT4MN98</accession>
<evidence type="ECO:0000259" key="2">
    <source>
        <dbReference type="Pfam" id="PF00561"/>
    </source>
</evidence>
<dbReference type="InterPro" id="IPR050266">
    <property type="entry name" value="AB_hydrolase_sf"/>
</dbReference>
<keyword evidence="4" id="KW-1185">Reference proteome</keyword>
<dbReference type="SUPFAM" id="SSF53474">
    <property type="entry name" value="alpha/beta-Hydrolases"/>
    <property type="match status" value="1"/>
</dbReference>
<keyword evidence="1 3" id="KW-0378">Hydrolase</keyword>
<dbReference type="Gene3D" id="3.40.50.1820">
    <property type="entry name" value="alpha/beta hydrolase"/>
    <property type="match status" value="1"/>
</dbReference>
<name>A0ABT4MN98_GORRU</name>
<comment type="caution">
    <text evidence="3">The sequence shown here is derived from an EMBL/GenBank/DDBJ whole genome shotgun (WGS) entry which is preliminary data.</text>
</comment>
<proteinExistence type="predicted"/>
<reference evidence="3" key="1">
    <citation type="submission" date="2022-12" db="EMBL/GenBank/DDBJ databases">
        <authorList>
            <person name="Krivoruchko A.V."/>
            <person name="Elkin A."/>
        </authorList>
    </citation>
    <scope>NUCLEOTIDE SEQUENCE</scope>
    <source>
        <strain evidence="3">IEGM 1388</strain>
    </source>
</reference>
<dbReference type="GO" id="GO:0016787">
    <property type="term" value="F:hydrolase activity"/>
    <property type="evidence" value="ECO:0007669"/>
    <property type="project" value="UniProtKB-KW"/>
</dbReference>
<evidence type="ECO:0000256" key="1">
    <source>
        <dbReference type="ARBA" id="ARBA00022801"/>
    </source>
</evidence>